<dbReference type="AlphaFoldDB" id="A0A1W1WCU7"/>
<dbReference type="PANTHER" id="PTHR43032">
    <property type="entry name" value="PROTEIN-METHIONINE-SULFOXIDE REDUCTASE"/>
    <property type="match status" value="1"/>
</dbReference>
<feature type="transmembrane region" description="Helical" evidence="1">
    <location>
        <begin position="49"/>
        <end position="69"/>
    </location>
</feature>
<feature type="transmembrane region" description="Helical" evidence="1">
    <location>
        <begin position="12"/>
        <end position="29"/>
    </location>
</feature>
<sequence length="362" mass="40858">MSMSPFYRRHWRHAAILGLIVLTGFGLFLPEWRKAAGNHFALVQTIHEWGGLFYGLAVLGLGGMFYPWPTKSPAKSPGFTRWAYFFIVMLFISGVGLLIGPSWTRSIATVTHAIFAFVFVGWVVWHLVAHIPIRIGKKKPFTLSLARRHFLGWVIGTAATLPVLWSLPSLAKVVSGRTIQQGEVQGALPGFVPYTVTNGYPAIDPATYHLEVNVPGNSIRLSYEQFKALPMIERKINFQCVTGWAVDGVSFLGVDLEKFLLSKGWDPKEKPWVLFYSADGVYTESLSAEQIHQYQPLIAWQIDHRPLPQSQGFPLRLLVPGMYGYKSIKWLYKIDFADQDVLGYWEQRGYPENAYLGSYNGL</sequence>
<keyword evidence="1" id="KW-0812">Transmembrane</keyword>
<organism evidence="3 4">
    <name type="scientific">Sulfobacillus thermosulfidooxidans (strain DSM 9293 / VKM B-1269 / AT-1)</name>
    <dbReference type="NCBI Taxonomy" id="929705"/>
    <lineage>
        <taxon>Bacteria</taxon>
        <taxon>Bacillati</taxon>
        <taxon>Bacillota</taxon>
        <taxon>Clostridia</taxon>
        <taxon>Eubacteriales</taxon>
        <taxon>Clostridiales Family XVII. Incertae Sedis</taxon>
        <taxon>Sulfobacillus</taxon>
    </lineage>
</organism>
<keyword evidence="1" id="KW-1133">Transmembrane helix</keyword>
<evidence type="ECO:0000313" key="3">
    <source>
        <dbReference type="EMBL" id="SMC04107.1"/>
    </source>
</evidence>
<reference evidence="4" key="1">
    <citation type="submission" date="2017-04" db="EMBL/GenBank/DDBJ databases">
        <authorList>
            <person name="Varghese N."/>
            <person name="Submissions S."/>
        </authorList>
    </citation>
    <scope>NUCLEOTIDE SEQUENCE [LARGE SCALE GENOMIC DNA]</scope>
    <source>
        <strain evidence="4">DSM 9293</strain>
    </source>
</reference>
<keyword evidence="1" id="KW-0472">Membrane</keyword>
<feature type="domain" description="Oxidoreductase molybdopterin-binding" evidence="2">
    <location>
        <begin position="200"/>
        <end position="345"/>
    </location>
</feature>
<feature type="transmembrane region" description="Helical" evidence="1">
    <location>
        <begin position="150"/>
        <end position="167"/>
    </location>
</feature>
<dbReference type="Gene3D" id="3.90.420.10">
    <property type="entry name" value="Oxidoreductase, molybdopterin-binding domain"/>
    <property type="match status" value="1"/>
</dbReference>
<feature type="transmembrane region" description="Helical" evidence="1">
    <location>
        <begin position="106"/>
        <end position="129"/>
    </location>
</feature>
<feature type="transmembrane region" description="Helical" evidence="1">
    <location>
        <begin position="81"/>
        <end position="100"/>
    </location>
</feature>
<dbReference type="PANTHER" id="PTHR43032:SF4">
    <property type="entry name" value="OXIDOREDUCTASE MOLYBDOPTERIN-BINDING DOMAIN-CONTAINING PROTEIN"/>
    <property type="match status" value="1"/>
</dbReference>
<accession>A0A1W1WCU7</accession>
<dbReference type="OrthoDB" id="9778777at2"/>
<dbReference type="SUPFAM" id="SSF56524">
    <property type="entry name" value="Oxidoreductase molybdopterin-binding domain"/>
    <property type="match status" value="1"/>
</dbReference>
<evidence type="ECO:0000313" key="4">
    <source>
        <dbReference type="Proteomes" id="UP000192660"/>
    </source>
</evidence>
<dbReference type="InterPro" id="IPR036374">
    <property type="entry name" value="OxRdtase_Mopterin-bd_sf"/>
</dbReference>
<name>A0A1W1WCU7_SULTA</name>
<dbReference type="Proteomes" id="UP000192660">
    <property type="component" value="Unassembled WGS sequence"/>
</dbReference>
<dbReference type="InterPro" id="IPR000572">
    <property type="entry name" value="OxRdtase_Mopterin-bd_dom"/>
</dbReference>
<evidence type="ECO:0000256" key="1">
    <source>
        <dbReference type="SAM" id="Phobius"/>
    </source>
</evidence>
<dbReference type="EMBL" id="FWWY01000001">
    <property type="protein sequence ID" value="SMC04107.1"/>
    <property type="molecule type" value="Genomic_DNA"/>
</dbReference>
<gene>
    <name evidence="3" type="ORF">SAMN00768000_1468</name>
</gene>
<proteinExistence type="predicted"/>
<dbReference type="RefSeq" id="WP_020375484.1">
    <property type="nucleotide sequence ID" value="NZ_FWWY01000001.1"/>
</dbReference>
<dbReference type="Pfam" id="PF00174">
    <property type="entry name" value="Oxidored_molyb"/>
    <property type="match status" value="1"/>
</dbReference>
<dbReference type="STRING" id="28034.BFX07_13675"/>
<protein>
    <submittedName>
        <fullName evidence="3">Oxidoreductase molybdopterin binding domain-containing protein</fullName>
    </submittedName>
</protein>
<keyword evidence="4" id="KW-1185">Reference proteome</keyword>
<evidence type="ECO:0000259" key="2">
    <source>
        <dbReference type="Pfam" id="PF00174"/>
    </source>
</evidence>